<dbReference type="OrthoDB" id="9801156at2"/>
<dbReference type="GO" id="GO:1990002">
    <property type="term" value="F:methylglyoxal reductase (NADPH) (acetol producing) activity"/>
    <property type="evidence" value="ECO:0007669"/>
    <property type="project" value="TreeGrafter"/>
</dbReference>
<dbReference type="InterPro" id="IPR056798">
    <property type="entry name" value="ADH_Fe_C"/>
</dbReference>
<dbReference type="GO" id="GO:0005829">
    <property type="term" value="C:cytosol"/>
    <property type="evidence" value="ECO:0007669"/>
    <property type="project" value="TreeGrafter"/>
</dbReference>
<evidence type="ECO:0000313" key="3">
    <source>
        <dbReference type="EMBL" id="AQP54256.1"/>
    </source>
</evidence>
<dbReference type="AlphaFoldDB" id="A0A1Q2D755"/>
<dbReference type="STRING" id="633807.BW732_08490"/>
<reference evidence="3 4" key="1">
    <citation type="journal article" date="2010" name="Int. J. Syst. Evol. Microbiol.">
        <title>Vagococcus penaei sp. nov., isolated from spoilage microbiota of cooked shrimp (Penaeus vannamei).</title>
        <authorList>
            <person name="Jaffres E."/>
            <person name="Prevost H."/>
            <person name="Rossero A."/>
            <person name="Joffraud J.J."/>
            <person name="Dousset X."/>
        </authorList>
    </citation>
    <scope>NUCLEOTIDE SEQUENCE [LARGE SCALE GENOMIC DNA]</scope>
    <source>
        <strain evidence="3 4">CD276</strain>
    </source>
</reference>
<proteinExistence type="predicted"/>
<dbReference type="Pfam" id="PF00465">
    <property type="entry name" value="Fe-ADH"/>
    <property type="match status" value="1"/>
</dbReference>
<dbReference type="PANTHER" id="PTHR43633">
    <property type="entry name" value="ALCOHOL DEHYDROGENASE YQHD"/>
    <property type="match status" value="1"/>
</dbReference>
<dbReference type="Gene3D" id="3.40.50.1970">
    <property type="match status" value="1"/>
</dbReference>
<dbReference type="GO" id="GO:0046872">
    <property type="term" value="F:metal ion binding"/>
    <property type="evidence" value="ECO:0007669"/>
    <property type="project" value="InterPro"/>
</dbReference>
<feature type="domain" description="Alcohol dehydrogenase iron-type/glycerol dehydrogenase GldA" evidence="1">
    <location>
        <begin position="10"/>
        <end position="176"/>
    </location>
</feature>
<dbReference type="GO" id="GO:0008106">
    <property type="term" value="F:alcohol dehydrogenase (NADP+) activity"/>
    <property type="evidence" value="ECO:0007669"/>
    <property type="project" value="TreeGrafter"/>
</dbReference>
<dbReference type="CDD" id="cd08187">
    <property type="entry name" value="BDH"/>
    <property type="match status" value="1"/>
</dbReference>
<keyword evidence="4" id="KW-1185">Reference proteome</keyword>
<organism evidence="3 4">
    <name type="scientific">Vagococcus penaei</name>
    <dbReference type="NCBI Taxonomy" id="633807"/>
    <lineage>
        <taxon>Bacteria</taxon>
        <taxon>Bacillati</taxon>
        <taxon>Bacillota</taxon>
        <taxon>Bacilli</taxon>
        <taxon>Lactobacillales</taxon>
        <taxon>Enterococcaceae</taxon>
        <taxon>Vagococcus</taxon>
    </lineage>
</organism>
<dbReference type="EMBL" id="CP019609">
    <property type="protein sequence ID" value="AQP54256.1"/>
    <property type="molecule type" value="Genomic_DNA"/>
</dbReference>
<dbReference type="SUPFAM" id="SSF56796">
    <property type="entry name" value="Dehydroquinate synthase-like"/>
    <property type="match status" value="1"/>
</dbReference>
<feature type="domain" description="Fe-containing alcohol dehydrogenase-like C-terminal" evidence="2">
    <location>
        <begin position="188"/>
        <end position="388"/>
    </location>
</feature>
<dbReference type="PROSITE" id="PS00913">
    <property type="entry name" value="ADH_IRON_1"/>
    <property type="match status" value="1"/>
</dbReference>
<protein>
    <submittedName>
        <fullName evidence="3">NADH-dependent alcohol dehydrogenase</fullName>
    </submittedName>
</protein>
<dbReference type="FunFam" id="3.40.50.1970:FF:000003">
    <property type="entry name" value="Alcohol dehydrogenase, iron-containing"/>
    <property type="match status" value="1"/>
</dbReference>
<dbReference type="PROSITE" id="PS00060">
    <property type="entry name" value="ADH_IRON_2"/>
    <property type="match status" value="1"/>
</dbReference>
<dbReference type="InterPro" id="IPR018211">
    <property type="entry name" value="ADH_Fe_CS"/>
</dbReference>
<dbReference type="PANTHER" id="PTHR43633:SF1">
    <property type="entry name" value="ALCOHOL DEHYDROGENASE YQHD"/>
    <property type="match status" value="1"/>
</dbReference>
<dbReference type="Proteomes" id="UP000188246">
    <property type="component" value="Chromosome"/>
</dbReference>
<dbReference type="Pfam" id="PF25137">
    <property type="entry name" value="ADH_Fe_C"/>
    <property type="match status" value="1"/>
</dbReference>
<dbReference type="GO" id="GO:1990362">
    <property type="term" value="F:butanol dehydrogenase (NAD+) activity"/>
    <property type="evidence" value="ECO:0007669"/>
    <property type="project" value="InterPro"/>
</dbReference>
<dbReference type="InterPro" id="IPR001670">
    <property type="entry name" value="ADH_Fe/GldA"/>
</dbReference>
<dbReference type="Gene3D" id="1.20.1090.10">
    <property type="entry name" value="Dehydroquinate synthase-like - alpha domain"/>
    <property type="match status" value="1"/>
</dbReference>
<evidence type="ECO:0000259" key="2">
    <source>
        <dbReference type="Pfam" id="PF25137"/>
    </source>
</evidence>
<dbReference type="InterPro" id="IPR044731">
    <property type="entry name" value="BDH-like"/>
</dbReference>
<gene>
    <name evidence="3" type="ORF">BW732_08490</name>
</gene>
<evidence type="ECO:0000313" key="4">
    <source>
        <dbReference type="Proteomes" id="UP000188246"/>
    </source>
</evidence>
<dbReference type="KEGG" id="vpi:BW732_08490"/>
<accession>A0A1Q2D755</accession>
<name>A0A1Q2D755_9ENTE</name>
<sequence>MENFDFQASTNILFGKGQVSRLPEVLATYGKKVLITYGGGSIKKNGVYDDVMNVLGKDFELYELSGVEPNPRLTTVEKGVALCREHNIDVILSLGGGSTIDCSKTIAAGTFYEGNPWDLMGNGQLVEKALPIVTILTLAATGSEMNGGAVITNMATKEKLSFGSRLVVPKVSILDPTYTFSVPSYQTLAGSSDILSHLFENYFNQTPNTMVQDGIAEGLMRAVYHYTPIALENPHDYDARANLMWASSLALNGLTGSGKKGAWSCHAIEHELSAYYDITHGIGLAIVTPRWMMHVLNEETAPRFAAFGHRLFDLPLNSESPMETAKQAIQKVYETSKAWGVPMTLGEVGIDDSLLEEMATQAVKHSAISTDGYVPLSVEDVVSIYKQSLTEMTF</sequence>
<dbReference type="RefSeq" id="WP_077276334.1">
    <property type="nucleotide sequence ID" value="NZ_CP019609.1"/>
</dbReference>
<evidence type="ECO:0000259" key="1">
    <source>
        <dbReference type="Pfam" id="PF00465"/>
    </source>
</evidence>